<reference evidence="3" key="1">
    <citation type="submission" date="2016-10" db="EMBL/GenBank/DDBJ databases">
        <authorList>
            <person name="Varghese N."/>
            <person name="Submissions S."/>
        </authorList>
    </citation>
    <scope>NUCLEOTIDE SEQUENCE [LARGE SCALE GENOMIC DNA]</scope>
    <source>
        <strain evidence="3">NLAE-zl-G277</strain>
    </source>
</reference>
<evidence type="ECO:0000313" key="2">
    <source>
        <dbReference type="EMBL" id="SET68136.1"/>
    </source>
</evidence>
<dbReference type="RefSeq" id="WP_092363883.1">
    <property type="nucleotide sequence ID" value="NZ_FOIM01000011.1"/>
</dbReference>
<proteinExistence type="predicted"/>
<dbReference type="STRING" id="460384.SAMN05216313_11158"/>
<dbReference type="InterPro" id="IPR025357">
    <property type="entry name" value="DUF4261"/>
</dbReference>
<dbReference type="Pfam" id="PF14080">
    <property type="entry name" value="DUF4261"/>
    <property type="match status" value="1"/>
</dbReference>
<protein>
    <recommendedName>
        <fullName evidence="1">DUF4261 domain-containing protein</fullName>
    </recommendedName>
</protein>
<evidence type="ECO:0000313" key="3">
    <source>
        <dbReference type="Proteomes" id="UP000198508"/>
    </source>
</evidence>
<dbReference type="EMBL" id="FOIM01000011">
    <property type="protein sequence ID" value="SET68136.1"/>
    <property type="molecule type" value="Genomic_DNA"/>
</dbReference>
<dbReference type="Proteomes" id="UP000198508">
    <property type="component" value="Unassembled WGS sequence"/>
</dbReference>
<organism evidence="2 3">
    <name type="scientific">Enterocloster lavalensis</name>
    <dbReference type="NCBI Taxonomy" id="460384"/>
    <lineage>
        <taxon>Bacteria</taxon>
        <taxon>Bacillati</taxon>
        <taxon>Bacillota</taxon>
        <taxon>Clostridia</taxon>
        <taxon>Lachnospirales</taxon>
        <taxon>Lachnospiraceae</taxon>
        <taxon>Enterocloster</taxon>
    </lineage>
</organism>
<keyword evidence="3" id="KW-1185">Reference proteome</keyword>
<name>A0A1I0GBA9_9FIRM</name>
<dbReference type="AlphaFoldDB" id="A0A1I0GBA9"/>
<evidence type="ECO:0000259" key="1">
    <source>
        <dbReference type="Pfam" id="PF14080"/>
    </source>
</evidence>
<feature type="domain" description="DUF4261" evidence="1">
    <location>
        <begin position="200"/>
        <end position="280"/>
    </location>
</feature>
<gene>
    <name evidence="2" type="ORF">SAMN05216313_11158</name>
</gene>
<accession>A0A1I0GBA9</accession>
<sequence length="294" mass="33480">MEKPGNFQQNTQDKAEFQNTYFMHLLFMEKPQQPDNGAIGQALNQRFGDVDLVCPGPGLISFAVKKYPVTYKDGVVPAQVVMTEVREFKQDTIDDFARSQLWDVQNGREILDSCRYQVSIFDMMSAGLEYKERCELLMDWLEAAMELYPDCTAVWIAPAGKLFTAEMVREHGVSREDRFVYFGVNARFFNIQGTDDQIVDTLGMYAVGLPDVQYHFHGLDPNRVVNHAYNVASYLFDRNAPVRSGETIDGLLNGNMSQEVQWRCQYEDALIQPVRCVMDICPGEYAAGNREDGE</sequence>